<protein>
    <submittedName>
        <fullName evidence="2">Uncharacterized protein</fullName>
    </submittedName>
</protein>
<dbReference type="OrthoDB" id="5870528at2759"/>
<feature type="region of interest" description="Disordered" evidence="1">
    <location>
        <begin position="1"/>
        <end position="198"/>
    </location>
</feature>
<dbReference type="Proteomes" id="UP000271889">
    <property type="component" value="Unassembled WGS sequence"/>
</dbReference>
<sequence length="198" mass="21930">MDESPEVKPARVGSHKHAHNKEVTRKRSDLHSHSVDQPSTSKTPAPPTTPTARPSKPTLEKQFSRESHRRGSTSSTSPHRRKDSQTSVGAVERRRTSSSPRASLKKQKSVDVQETQAASLKKQKSIDVQETQAAAIQRNRSSQDSRRSAEGAPDHRRSSTTSNQRHQTVAQPQPQPNAAEKRSEVPHIKRVSISATHL</sequence>
<evidence type="ECO:0000313" key="3">
    <source>
        <dbReference type="Proteomes" id="UP000271889"/>
    </source>
</evidence>
<proteinExistence type="predicted"/>
<evidence type="ECO:0000313" key="2">
    <source>
        <dbReference type="EMBL" id="VDK52631.1"/>
    </source>
</evidence>
<organism evidence="2 3">
    <name type="scientific">Cylicostephanus goldi</name>
    <name type="common">Nematode worm</name>
    <dbReference type="NCBI Taxonomy" id="71465"/>
    <lineage>
        <taxon>Eukaryota</taxon>
        <taxon>Metazoa</taxon>
        <taxon>Ecdysozoa</taxon>
        <taxon>Nematoda</taxon>
        <taxon>Chromadorea</taxon>
        <taxon>Rhabditida</taxon>
        <taxon>Rhabditina</taxon>
        <taxon>Rhabditomorpha</taxon>
        <taxon>Strongyloidea</taxon>
        <taxon>Strongylidae</taxon>
        <taxon>Cylicostephanus</taxon>
    </lineage>
</organism>
<reference evidence="2 3" key="1">
    <citation type="submission" date="2018-11" db="EMBL/GenBank/DDBJ databases">
        <authorList>
            <consortium name="Pathogen Informatics"/>
        </authorList>
    </citation>
    <scope>NUCLEOTIDE SEQUENCE [LARGE SCALE GENOMIC DNA]</scope>
</reference>
<accession>A0A3P6SE86</accession>
<name>A0A3P6SE86_CYLGO</name>
<evidence type="ECO:0000256" key="1">
    <source>
        <dbReference type="SAM" id="MobiDB-lite"/>
    </source>
</evidence>
<dbReference type="AlphaFoldDB" id="A0A3P6SE86"/>
<keyword evidence="3" id="KW-1185">Reference proteome</keyword>
<gene>
    <name evidence="2" type="ORF">CGOC_LOCUS2437</name>
</gene>
<feature type="compositionally biased region" description="Polar residues" evidence="1">
    <location>
        <begin position="159"/>
        <end position="172"/>
    </location>
</feature>
<feature type="compositionally biased region" description="Basic and acidic residues" evidence="1">
    <location>
        <begin position="141"/>
        <end position="157"/>
    </location>
</feature>
<dbReference type="EMBL" id="UYRV01005464">
    <property type="protein sequence ID" value="VDK52631.1"/>
    <property type="molecule type" value="Genomic_DNA"/>
</dbReference>
<feature type="compositionally biased region" description="Basic and acidic residues" evidence="1">
    <location>
        <begin position="20"/>
        <end position="34"/>
    </location>
</feature>